<protein>
    <submittedName>
        <fullName evidence="1">Uncharacterized protein</fullName>
    </submittedName>
</protein>
<sequence length="392" mass="44777">MKWITFGLLPLTFYMGAPHAQSISQQWILAMAVKAESKSDTAISDAESGYARQLKLQGALQYGDWEGQLSFLYEAESGQGESSELVVEELFWQGDWSGWDLMAGKRRLDFGVSYAHRPVDVFLPVERNPVYLHTNEGVAVVSASRFTESGELSLMLVDANASRFHDTGLPRGLAVRWYQLGGVNEWQLLGYLDDQRGLSIGGSLVTTYGESWELHTEGRYQQRYKQWKEPSFPEAAAPSIEEERRDGWQALLGMTWTHSEGHSLIAEYWYDSRAWRAQDWQELVNNAHWYRDQGSQWDSTRYTWAAAFLGEGRNRHNLMLHWSASNHRYNPKLDLLYSPEDRGVVVTVGCSRELRGYWTLDGSVRYFGGAKNSYLAQLPIKTLVTLTTNRTF</sequence>
<dbReference type="EMBL" id="JBGMEL010000023">
    <property type="protein sequence ID" value="MFA0792375.1"/>
    <property type="molecule type" value="Genomic_DNA"/>
</dbReference>
<gene>
    <name evidence="1" type="ORF">ACCI51_17695</name>
</gene>
<accession>A0ABV4NSH8</accession>
<comment type="caution">
    <text evidence="1">The sequence shown here is derived from an EMBL/GenBank/DDBJ whole genome shotgun (WGS) entry which is preliminary data.</text>
</comment>
<proteinExistence type="predicted"/>
<organism evidence="1 2">
    <name type="scientific">Microbulbifer echini</name>
    <dbReference type="NCBI Taxonomy" id="1529067"/>
    <lineage>
        <taxon>Bacteria</taxon>
        <taxon>Pseudomonadati</taxon>
        <taxon>Pseudomonadota</taxon>
        <taxon>Gammaproteobacteria</taxon>
        <taxon>Cellvibrionales</taxon>
        <taxon>Microbulbiferaceae</taxon>
        <taxon>Microbulbifer</taxon>
    </lineage>
</organism>
<keyword evidence="2" id="KW-1185">Reference proteome</keyword>
<reference evidence="1 2" key="1">
    <citation type="submission" date="2024-08" db="EMBL/GenBank/DDBJ databases">
        <authorList>
            <person name="Ishaq N."/>
        </authorList>
    </citation>
    <scope>NUCLEOTIDE SEQUENCE [LARGE SCALE GENOMIC DNA]</scope>
    <source>
        <strain evidence="1 2">JCM 30400</strain>
    </source>
</reference>
<name>A0ABV4NSH8_9GAMM</name>
<evidence type="ECO:0000313" key="2">
    <source>
        <dbReference type="Proteomes" id="UP001569414"/>
    </source>
</evidence>
<evidence type="ECO:0000313" key="1">
    <source>
        <dbReference type="EMBL" id="MFA0792375.1"/>
    </source>
</evidence>
<dbReference type="Proteomes" id="UP001569414">
    <property type="component" value="Unassembled WGS sequence"/>
</dbReference>
<dbReference type="RefSeq" id="WP_371844744.1">
    <property type="nucleotide sequence ID" value="NZ_JBGMEL010000023.1"/>
</dbReference>